<feature type="region of interest" description="Disordered" evidence="2">
    <location>
        <begin position="189"/>
        <end position="217"/>
    </location>
</feature>
<evidence type="ECO:0000313" key="4">
    <source>
        <dbReference type="Proteomes" id="UP001194696"/>
    </source>
</evidence>
<feature type="coiled-coil region" evidence="1">
    <location>
        <begin position="480"/>
        <end position="507"/>
    </location>
</feature>
<dbReference type="Proteomes" id="UP001194696">
    <property type="component" value="Unassembled WGS sequence"/>
</dbReference>
<comment type="caution">
    <text evidence="3">The sequence shown here is derived from an EMBL/GenBank/DDBJ whole genome shotgun (WGS) entry which is preliminary data.</text>
</comment>
<proteinExistence type="predicted"/>
<dbReference type="EMBL" id="JAAAIM010000256">
    <property type="protein sequence ID" value="KAG0291159.1"/>
    <property type="molecule type" value="Genomic_DNA"/>
</dbReference>
<sequence length="603" mass="67019">MSKALDPLRRLVVQFNARFAHTRAFPNATLPQPAPPHLTAPNHQAATTASAAAHLTAPIPKPALPYFGNFQTKAPLPSHKDGPLLLAHLNQQLNTLARQVFVPEPARVAAVNYACKSAGRPQMASLLAQSSQRMMHHQPLRFASAVPHGFARGVGLSSTRGFCSVGPAVNGPVKMMAQMYAKPLGSMPAHAQKMSSEKDGNRQPIAKKHRSHKKSGEIKKRTAVNRLSPLTIKAFLNRAAQVEQQHQILNLCKTNVAPAISTATAISLAKVAGKTELELQALPKLQFSETCPTQVDMCFLLDASPLWHLDTMVAALHTDSLRAPKELNRRFIDDLLEITHAQYQHFLEVSSILQKLVQCPESREITLEGYELRVHFSGTTLFDMIQFLRQLAIDPRSPHFDLEEVYPNHADMEEQYFPQASVNRYYEPSHSDNETWDDCSSIQSSLMMFTDSERCESVASFATLESLPEQESPWDSVQPNDASSDEIVQHEDDIQEEQEQAQEQDVHIREDMSTTPTVSTADLLFPGEEPVSPWNNNASPESSSIMIQESTENLDKLSSRILNASTVVNQEYFDDIRGFLDNLEAVHRHSERLFGSTVSTITA</sequence>
<evidence type="ECO:0000256" key="1">
    <source>
        <dbReference type="SAM" id="Coils"/>
    </source>
</evidence>
<evidence type="ECO:0000256" key="2">
    <source>
        <dbReference type="SAM" id="MobiDB-lite"/>
    </source>
</evidence>
<organism evidence="3 4">
    <name type="scientific">Linnemannia gamsii</name>
    <dbReference type="NCBI Taxonomy" id="64522"/>
    <lineage>
        <taxon>Eukaryota</taxon>
        <taxon>Fungi</taxon>
        <taxon>Fungi incertae sedis</taxon>
        <taxon>Mucoromycota</taxon>
        <taxon>Mortierellomycotina</taxon>
        <taxon>Mortierellomycetes</taxon>
        <taxon>Mortierellales</taxon>
        <taxon>Mortierellaceae</taxon>
        <taxon>Linnemannia</taxon>
    </lineage>
</organism>
<name>A0ABQ7K575_9FUNG</name>
<reference evidence="3 4" key="1">
    <citation type="journal article" date="2020" name="Fungal Divers.">
        <title>Resolving the Mortierellaceae phylogeny through synthesis of multi-gene phylogenetics and phylogenomics.</title>
        <authorList>
            <person name="Vandepol N."/>
            <person name="Liber J."/>
            <person name="Desiro A."/>
            <person name="Na H."/>
            <person name="Kennedy M."/>
            <person name="Barry K."/>
            <person name="Grigoriev I.V."/>
            <person name="Miller A.N."/>
            <person name="O'Donnell K."/>
            <person name="Stajich J.E."/>
            <person name="Bonito G."/>
        </authorList>
    </citation>
    <scope>NUCLEOTIDE SEQUENCE [LARGE SCALE GENOMIC DNA]</scope>
    <source>
        <strain evidence="3 4">AD045</strain>
    </source>
</reference>
<feature type="region of interest" description="Disordered" evidence="2">
    <location>
        <begin position="27"/>
        <end position="49"/>
    </location>
</feature>
<protein>
    <submittedName>
        <fullName evidence="3">Uncharacterized protein</fullName>
    </submittedName>
</protein>
<keyword evidence="4" id="KW-1185">Reference proteome</keyword>
<keyword evidence="1" id="KW-0175">Coiled coil</keyword>
<accession>A0ABQ7K575</accession>
<evidence type="ECO:0000313" key="3">
    <source>
        <dbReference type="EMBL" id="KAG0291159.1"/>
    </source>
</evidence>
<gene>
    <name evidence="3" type="ORF">BGZ96_005449</name>
</gene>